<dbReference type="SUPFAM" id="SSF47986">
    <property type="entry name" value="DEATH domain"/>
    <property type="match status" value="1"/>
</dbReference>
<sequence>MNNEINLFDVPLSRLTNESRNLLSCLLNTTKIIASDGPEKLPRDWRGLASLAQISAEVASNINLYPDKTAKVLEIWMNHSQNTAYVGNLLQFLQRLDRYDVCDDCLELHRQGQLIDIPNENQAQVALDIPDDDRLITYEDQKYGEPQFYHAFVLFAQEDKDFVDELLQRMRQENLRLCTLDDLLPGHATQYTPVSKLIKERCQRIILVCSPEFLRSPANSFYTEFAQAVGIENKERKIIPLMYRECHLPSPLSYYHKLHYSPPGQKTSYDFWQKLSHSLQVNNIARINNTNSSHSALRITEVNSNTMLDSRNIARNTNSAINFRKITNGYPEKKTEQLQLPGIPPVKSESMSCLDSRSIGQISQEDSKSHCSLNQSPKRKAKKPNKIKDFISSLTRKKNKEAIPLDG</sequence>
<evidence type="ECO:0000259" key="5">
    <source>
        <dbReference type="PROSITE" id="PS50017"/>
    </source>
</evidence>
<keyword evidence="8" id="KW-1185">Reference proteome</keyword>
<name>A0ABN8J5N5_9NEOP</name>
<feature type="domain" description="TIR" evidence="6">
    <location>
        <begin position="147"/>
        <end position="279"/>
    </location>
</feature>
<dbReference type="PANTHER" id="PTHR15079">
    <property type="entry name" value="MYD88"/>
    <property type="match status" value="1"/>
</dbReference>
<evidence type="ECO:0000256" key="3">
    <source>
        <dbReference type="ARBA" id="ARBA00023198"/>
    </source>
</evidence>
<organism evidence="7 8">
    <name type="scientific">Iphiclides podalirius</name>
    <name type="common">scarce swallowtail</name>
    <dbReference type="NCBI Taxonomy" id="110791"/>
    <lineage>
        <taxon>Eukaryota</taxon>
        <taxon>Metazoa</taxon>
        <taxon>Ecdysozoa</taxon>
        <taxon>Arthropoda</taxon>
        <taxon>Hexapoda</taxon>
        <taxon>Insecta</taxon>
        <taxon>Pterygota</taxon>
        <taxon>Neoptera</taxon>
        <taxon>Endopterygota</taxon>
        <taxon>Lepidoptera</taxon>
        <taxon>Glossata</taxon>
        <taxon>Ditrysia</taxon>
        <taxon>Papilionoidea</taxon>
        <taxon>Papilionidae</taxon>
        <taxon>Papilioninae</taxon>
        <taxon>Iphiclides</taxon>
    </lineage>
</organism>
<dbReference type="PANTHER" id="PTHR15079:SF3">
    <property type="entry name" value="MYELOID DIFFERENTIATION PRIMARY RESPONSE PROTEIN MYD88"/>
    <property type="match status" value="1"/>
</dbReference>
<dbReference type="Pfam" id="PF00531">
    <property type="entry name" value="Death"/>
    <property type="match status" value="1"/>
</dbReference>
<gene>
    <name evidence="7" type="ORF">IPOD504_LOCUS16232</name>
</gene>
<evidence type="ECO:0000256" key="2">
    <source>
        <dbReference type="ARBA" id="ARBA00022490"/>
    </source>
</evidence>
<dbReference type="EMBL" id="OW152819">
    <property type="protein sequence ID" value="CAH2074746.1"/>
    <property type="molecule type" value="Genomic_DNA"/>
</dbReference>
<reference evidence="7" key="1">
    <citation type="submission" date="2022-03" db="EMBL/GenBank/DDBJ databases">
        <authorList>
            <person name="Martin H S."/>
        </authorList>
    </citation>
    <scope>NUCLEOTIDE SEQUENCE</scope>
</reference>
<dbReference type="Proteomes" id="UP000837857">
    <property type="component" value="Chromosome 7"/>
</dbReference>
<comment type="subcellular location">
    <subcellularLocation>
        <location evidence="1">Cytoplasm</location>
    </subcellularLocation>
</comment>
<dbReference type="Pfam" id="PF13676">
    <property type="entry name" value="TIR_2"/>
    <property type="match status" value="1"/>
</dbReference>
<dbReference type="InterPro" id="IPR035897">
    <property type="entry name" value="Toll_tir_struct_dom_sf"/>
</dbReference>
<feature type="domain" description="Death" evidence="5">
    <location>
        <begin position="44"/>
        <end position="109"/>
    </location>
</feature>
<proteinExistence type="predicted"/>
<feature type="region of interest" description="Disordered" evidence="4">
    <location>
        <begin position="342"/>
        <end position="407"/>
    </location>
</feature>
<evidence type="ECO:0008006" key="9">
    <source>
        <dbReference type="Google" id="ProtNLM"/>
    </source>
</evidence>
<dbReference type="InterPro" id="IPR017281">
    <property type="entry name" value="Myelin_different_resp_MyD88"/>
</dbReference>
<evidence type="ECO:0000259" key="6">
    <source>
        <dbReference type="PROSITE" id="PS50104"/>
    </source>
</evidence>
<protein>
    <recommendedName>
        <fullName evidence="9">Myeloid differentiation primary response protein MyD88</fullName>
    </recommendedName>
</protein>
<keyword evidence="3" id="KW-0395">Inflammatory response</keyword>
<evidence type="ECO:0000313" key="8">
    <source>
        <dbReference type="Proteomes" id="UP000837857"/>
    </source>
</evidence>
<evidence type="ECO:0000256" key="1">
    <source>
        <dbReference type="ARBA" id="ARBA00004496"/>
    </source>
</evidence>
<dbReference type="PROSITE" id="PS50104">
    <property type="entry name" value="TIR"/>
    <property type="match status" value="1"/>
</dbReference>
<accession>A0ABN8J5N5</accession>
<dbReference type="PROSITE" id="PS50017">
    <property type="entry name" value="DEATH_DOMAIN"/>
    <property type="match status" value="1"/>
</dbReference>
<evidence type="ECO:0000313" key="7">
    <source>
        <dbReference type="EMBL" id="CAH2074746.1"/>
    </source>
</evidence>
<feature type="non-terminal residue" evidence="7">
    <location>
        <position position="1"/>
    </location>
</feature>
<evidence type="ECO:0000256" key="4">
    <source>
        <dbReference type="SAM" id="MobiDB-lite"/>
    </source>
</evidence>
<keyword evidence="2" id="KW-0963">Cytoplasm</keyword>
<dbReference type="SUPFAM" id="SSF52200">
    <property type="entry name" value="Toll/Interleukin receptor TIR domain"/>
    <property type="match status" value="1"/>
</dbReference>
<dbReference type="Gene3D" id="1.10.533.10">
    <property type="entry name" value="Death Domain, Fas"/>
    <property type="match status" value="1"/>
</dbReference>
<dbReference type="InterPro" id="IPR011029">
    <property type="entry name" value="DEATH-like_dom_sf"/>
</dbReference>
<dbReference type="Gene3D" id="3.40.50.10140">
    <property type="entry name" value="Toll/interleukin-1 receptor homology (TIR) domain"/>
    <property type="match status" value="1"/>
</dbReference>
<feature type="compositionally biased region" description="Polar residues" evidence="4">
    <location>
        <begin position="349"/>
        <end position="376"/>
    </location>
</feature>
<dbReference type="InterPro" id="IPR000157">
    <property type="entry name" value="TIR_dom"/>
</dbReference>
<dbReference type="InterPro" id="IPR000488">
    <property type="entry name" value="Death_dom"/>
</dbReference>